<evidence type="ECO:0000259" key="8">
    <source>
        <dbReference type="PROSITE" id="PS50110"/>
    </source>
</evidence>
<keyword evidence="5" id="KW-0804">Transcription</keyword>
<gene>
    <name evidence="9" type="ORF">JETT_0125</name>
</gene>
<dbReference type="PROSITE" id="PS00675">
    <property type="entry name" value="SIGMA54_INTERACT_1"/>
    <property type="match status" value="1"/>
</dbReference>
<feature type="modified residue" description="4-aspartylphosphate" evidence="6">
    <location>
        <position position="53"/>
    </location>
</feature>
<comment type="caution">
    <text evidence="9">The sequence shown here is derived from an EMBL/GenBank/DDBJ whole genome shotgun (WGS) entry which is preliminary data.</text>
</comment>
<dbReference type="FunFam" id="3.40.50.300:FF:000006">
    <property type="entry name" value="DNA-binding transcriptional regulator NtrC"/>
    <property type="match status" value="1"/>
</dbReference>
<dbReference type="SUPFAM" id="SSF52540">
    <property type="entry name" value="P-loop containing nucleoside triphosphate hydrolases"/>
    <property type="match status" value="1"/>
</dbReference>
<dbReference type="SUPFAM" id="SSF46689">
    <property type="entry name" value="Homeodomain-like"/>
    <property type="match status" value="1"/>
</dbReference>
<evidence type="ECO:0000256" key="1">
    <source>
        <dbReference type="ARBA" id="ARBA00022741"/>
    </source>
</evidence>
<dbReference type="SUPFAM" id="SSF55785">
    <property type="entry name" value="PYP-like sensor domain (PAS domain)"/>
    <property type="match status" value="1"/>
</dbReference>
<dbReference type="InterPro" id="IPR025944">
    <property type="entry name" value="Sigma_54_int_dom_CS"/>
</dbReference>
<dbReference type="PROSITE" id="PS50110">
    <property type="entry name" value="RESPONSE_REGULATORY"/>
    <property type="match status" value="1"/>
</dbReference>
<dbReference type="Pfam" id="PF08448">
    <property type="entry name" value="PAS_4"/>
    <property type="match status" value="1"/>
</dbReference>
<dbReference type="PANTHER" id="PTHR32071:SF113">
    <property type="entry name" value="ALGINATE BIOSYNTHESIS TRANSCRIPTIONAL REGULATORY PROTEIN ALGB"/>
    <property type="match status" value="1"/>
</dbReference>
<dbReference type="InterPro" id="IPR009057">
    <property type="entry name" value="Homeodomain-like_sf"/>
</dbReference>
<dbReference type="InterPro" id="IPR003593">
    <property type="entry name" value="AAA+_ATPase"/>
</dbReference>
<dbReference type="InterPro" id="IPR002197">
    <property type="entry name" value="HTH_Fis"/>
</dbReference>
<feature type="domain" description="Sigma-54 factor interaction" evidence="7">
    <location>
        <begin position="261"/>
        <end position="490"/>
    </location>
</feature>
<dbReference type="InterPro" id="IPR027417">
    <property type="entry name" value="P-loop_NTPase"/>
</dbReference>
<dbReference type="PROSITE" id="PS50045">
    <property type="entry name" value="SIGMA54_INTERACT_4"/>
    <property type="match status" value="1"/>
</dbReference>
<dbReference type="Proteomes" id="UP000319783">
    <property type="component" value="Unassembled WGS sequence"/>
</dbReference>
<keyword evidence="4" id="KW-0238">DNA-binding</keyword>
<dbReference type="GO" id="GO:0006355">
    <property type="term" value="P:regulation of DNA-templated transcription"/>
    <property type="evidence" value="ECO:0007669"/>
    <property type="project" value="InterPro"/>
</dbReference>
<evidence type="ECO:0000256" key="2">
    <source>
        <dbReference type="ARBA" id="ARBA00022840"/>
    </source>
</evidence>
<evidence type="ECO:0000256" key="4">
    <source>
        <dbReference type="ARBA" id="ARBA00023125"/>
    </source>
</evidence>
<dbReference type="Gene3D" id="3.30.450.20">
    <property type="entry name" value="PAS domain"/>
    <property type="match status" value="1"/>
</dbReference>
<evidence type="ECO:0000256" key="3">
    <source>
        <dbReference type="ARBA" id="ARBA00023015"/>
    </source>
</evidence>
<accession>A0A533QFS5</accession>
<dbReference type="SMART" id="SM00382">
    <property type="entry name" value="AAA"/>
    <property type="match status" value="1"/>
</dbReference>
<dbReference type="Gene3D" id="3.40.50.300">
    <property type="entry name" value="P-loop containing nucleotide triphosphate hydrolases"/>
    <property type="match status" value="1"/>
</dbReference>
<evidence type="ECO:0000313" key="9">
    <source>
        <dbReference type="EMBL" id="TLD43494.1"/>
    </source>
</evidence>
<dbReference type="Gene3D" id="1.10.8.60">
    <property type="match status" value="1"/>
</dbReference>
<dbReference type="GO" id="GO:0000160">
    <property type="term" value="P:phosphorelay signal transduction system"/>
    <property type="evidence" value="ECO:0007669"/>
    <property type="project" value="InterPro"/>
</dbReference>
<keyword evidence="6" id="KW-0597">Phosphoprotein</keyword>
<dbReference type="InterPro" id="IPR011006">
    <property type="entry name" value="CheY-like_superfamily"/>
</dbReference>
<dbReference type="PROSITE" id="PS00676">
    <property type="entry name" value="SIGMA54_INTERACT_2"/>
    <property type="match status" value="1"/>
</dbReference>
<keyword evidence="2" id="KW-0067">ATP-binding</keyword>
<evidence type="ECO:0000256" key="5">
    <source>
        <dbReference type="ARBA" id="ARBA00023163"/>
    </source>
</evidence>
<dbReference type="SMART" id="SM00448">
    <property type="entry name" value="REC"/>
    <property type="match status" value="1"/>
</dbReference>
<organism evidence="9 10">
    <name type="scientific">Candidatus Jettenia ecosi</name>
    <dbReference type="NCBI Taxonomy" id="2494326"/>
    <lineage>
        <taxon>Bacteria</taxon>
        <taxon>Pseudomonadati</taxon>
        <taxon>Planctomycetota</taxon>
        <taxon>Candidatus Brocadiia</taxon>
        <taxon>Candidatus Brocadiales</taxon>
        <taxon>Candidatus Brocadiaceae</taxon>
        <taxon>Candidatus Jettenia</taxon>
    </lineage>
</organism>
<evidence type="ECO:0000313" key="10">
    <source>
        <dbReference type="Proteomes" id="UP000319783"/>
    </source>
</evidence>
<dbReference type="PROSITE" id="PS00688">
    <property type="entry name" value="SIGMA54_INTERACT_3"/>
    <property type="match status" value="1"/>
</dbReference>
<dbReference type="Pfam" id="PF00158">
    <property type="entry name" value="Sigma54_activat"/>
    <property type="match status" value="1"/>
</dbReference>
<dbReference type="Gene3D" id="3.40.50.2300">
    <property type="match status" value="1"/>
</dbReference>
<evidence type="ECO:0000256" key="6">
    <source>
        <dbReference type="PROSITE-ProRule" id="PRU00169"/>
    </source>
</evidence>
<dbReference type="EMBL" id="SULG01000002">
    <property type="protein sequence ID" value="TLD43494.1"/>
    <property type="molecule type" value="Genomic_DNA"/>
</dbReference>
<dbReference type="PRINTS" id="PR01590">
    <property type="entry name" value="HTHFIS"/>
</dbReference>
<keyword evidence="3" id="KW-0805">Transcription regulation</keyword>
<reference evidence="9 10" key="1">
    <citation type="submission" date="2019-04" db="EMBL/GenBank/DDBJ databases">
        <title>Genome of a novel bacterium Candidatus Jettenia ecosi reconstructed from metagenome of an anammox bioreactor.</title>
        <authorList>
            <person name="Mardanov A.V."/>
            <person name="Beletsky A.V."/>
            <person name="Ravin N.V."/>
            <person name="Botchkova E.A."/>
            <person name="Litti Y.V."/>
            <person name="Nozhevnikova A.N."/>
        </authorList>
    </citation>
    <scope>NUCLEOTIDE SEQUENCE [LARGE SCALE GENOMIC DNA]</scope>
    <source>
        <strain evidence="9">J2</strain>
    </source>
</reference>
<dbReference type="InterPro" id="IPR058031">
    <property type="entry name" value="AAA_lid_NorR"/>
</dbReference>
<feature type="domain" description="Response regulatory" evidence="8">
    <location>
        <begin position="4"/>
        <end position="118"/>
    </location>
</feature>
<evidence type="ECO:0000259" key="7">
    <source>
        <dbReference type="PROSITE" id="PS50045"/>
    </source>
</evidence>
<keyword evidence="1" id="KW-0547">Nucleotide-binding</keyword>
<proteinExistence type="predicted"/>
<dbReference type="InterPro" id="IPR035965">
    <property type="entry name" value="PAS-like_dom_sf"/>
</dbReference>
<name>A0A533QFS5_9BACT</name>
<dbReference type="GO" id="GO:0043565">
    <property type="term" value="F:sequence-specific DNA binding"/>
    <property type="evidence" value="ECO:0007669"/>
    <property type="project" value="InterPro"/>
</dbReference>
<dbReference type="CDD" id="cd00009">
    <property type="entry name" value="AAA"/>
    <property type="match status" value="1"/>
</dbReference>
<dbReference type="SUPFAM" id="SSF52172">
    <property type="entry name" value="CheY-like"/>
    <property type="match status" value="1"/>
</dbReference>
<dbReference type="Gene3D" id="1.10.10.60">
    <property type="entry name" value="Homeodomain-like"/>
    <property type="match status" value="1"/>
</dbReference>
<dbReference type="InterPro" id="IPR013656">
    <property type="entry name" value="PAS_4"/>
</dbReference>
<dbReference type="Pfam" id="PF02954">
    <property type="entry name" value="HTH_8"/>
    <property type="match status" value="1"/>
</dbReference>
<dbReference type="InterPro" id="IPR025943">
    <property type="entry name" value="Sigma_54_int_dom_ATP-bd_2"/>
</dbReference>
<dbReference type="PANTHER" id="PTHR32071">
    <property type="entry name" value="TRANSCRIPTIONAL REGULATORY PROTEIN"/>
    <property type="match status" value="1"/>
</dbReference>
<sequence>MKAKILIIDDEENIRFTFESFLSDEGYDVKTASNYHEAINMIGASDFDLIFADIILEGKTGIDILKKVKEKKLACPVVMITGAPNIETSLDALRLGAFDYVLKPVRQETLLHVTEKALQHKLLVDEKERYRSNLEAIFSSVKDAIVTVDKELIVVEVNEATKGMCNLSRNAIGKHFASFPKYCNEECLHALEKTIQTKQPVEIYRLECKHELRPHQVVNVTTYPLLHNKSIFAGAVLVIRDETHLVDLERDMKERQQLHNIVGKSDKMQMIYSLIENLSDVQTTVLITGESGTGKELVAEALHYKGGRDKKPFVRVNCSALSENLLESELFGHVKGAFTGAVSNRVGRFEKADGGTIFLDEIGDITPRTQLQLLRVLQEREFEKVGDSTPIKVDVRVIAATNQNLKEKIERGEFRKDLYYRLKVVEITLPPLRDRREDIPLLVNFFLNKFNKKLNKEITGISSDVQKIFMEYQWPGNVRELEHVIEHAFVLCHQDTITVNHLPPDLKEFLGQKISFLGDMRVDEPKAILQALKKTSWNKVMAAHLLGMSRRTIYRKIHNYKIKMRDS</sequence>
<dbReference type="Pfam" id="PF25601">
    <property type="entry name" value="AAA_lid_14"/>
    <property type="match status" value="1"/>
</dbReference>
<dbReference type="AlphaFoldDB" id="A0A533QFS5"/>
<protein>
    <submittedName>
        <fullName evidence="9">Response regulator of zinc sigma-54-dependent two-component system</fullName>
    </submittedName>
</protein>
<dbReference type="InterPro" id="IPR025662">
    <property type="entry name" value="Sigma_54_int_dom_ATP-bd_1"/>
</dbReference>
<dbReference type="Pfam" id="PF00072">
    <property type="entry name" value="Response_reg"/>
    <property type="match status" value="1"/>
</dbReference>
<dbReference type="GO" id="GO:0005524">
    <property type="term" value="F:ATP binding"/>
    <property type="evidence" value="ECO:0007669"/>
    <property type="project" value="UniProtKB-KW"/>
</dbReference>
<dbReference type="InterPro" id="IPR001789">
    <property type="entry name" value="Sig_transdc_resp-reg_receiver"/>
</dbReference>
<dbReference type="InterPro" id="IPR002078">
    <property type="entry name" value="Sigma_54_int"/>
</dbReference>